<evidence type="ECO:0000259" key="11">
    <source>
        <dbReference type="SMART" id="SM00359"/>
    </source>
</evidence>
<dbReference type="GO" id="GO:0005737">
    <property type="term" value="C:cytoplasm"/>
    <property type="evidence" value="ECO:0007669"/>
    <property type="project" value="UniProtKB-SubCell"/>
</dbReference>
<protein>
    <recommendedName>
        <fullName evidence="11">PUA domain-containing protein</fullName>
    </recommendedName>
</protein>
<evidence type="ECO:0000313" key="12">
    <source>
        <dbReference type="EMBL" id="TFJ81429.1"/>
    </source>
</evidence>
<dbReference type="CDD" id="cd21153">
    <property type="entry name" value="PUA_RlmI"/>
    <property type="match status" value="1"/>
</dbReference>
<dbReference type="SMART" id="SM00359">
    <property type="entry name" value="PUA"/>
    <property type="match status" value="1"/>
</dbReference>
<dbReference type="AlphaFoldDB" id="A0A4D9CY43"/>
<dbReference type="Pfam" id="PF17785">
    <property type="entry name" value="PUA_3"/>
    <property type="match status" value="1"/>
</dbReference>
<accession>A0A4D9CY43</accession>
<gene>
    <name evidence="12" type="ORF">NSK_007390</name>
</gene>
<dbReference type="InterPro" id="IPR019614">
    <property type="entry name" value="SAM-dep_methyl-trfase"/>
</dbReference>
<evidence type="ECO:0000256" key="7">
    <source>
        <dbReference type="ARBA" id="ARBA00022884"/>
    </source>
</evidence>
<dbReference type="GO" id="GO:0032259">
    <property type="term" value="P:methylation"/>
    <property type="evidence" value="ECO:0007669"/>
    <property type="project" value="UniProtKB-KW"/>
</dbReference>
<dbReference type="SUPFAM" id="SSF88697">
    <property type="entry name" value="PUA domain-like"/>
    <property type="match status" value="1"/>
</dbReference>
<feature type="compositionally biased region" description="Basic and acidic residues" evidence="9">
    <location>
        <begin position="69"/>
        <end position="87"/>
    </location>
</feature>
<keyword evidence="4" id="KW-0489">Methyltransferase</keyword>
<keyword evidence="13" id="KW-1185">Reference proteome</keyword>
<keyword evidence="5" id="KW-0808">Transferase</keyword>
<evidence type="ECO:0000313" key="13">
    <source>
        <dbReference type="Proteomes" id="UP000355283"/>
    </source>
</evidence>
<comment type="subcellular location">
    <subcellularLocation>
        <location evidence="1">Cytoplasm</location>
    </subcellularLocation>
</comment>
<feature type="region of interest" description="Disordered" evidence="9">
    <location>
        <begin position="57"/>
        <end position="90"/>
    </location>
</feature>
<evidence type="ECO:0000256" key="6">
    <source>
        <dbReference type="ARBA" id="ARBA00022691"/>
    </source>
</evidence>
<keyword evidence="3" id="KW-0698">rRNA processing</keyword>
<reference evidence="12 13" key="1">
    <citation type="submission" date="2019-01" db="EMBL/GenBank/DDBJ databases">
        <title>Nuclear Genome Assembly of the Microalgal Biofuel strain Nannochloropsis salina CCMP1776.</title>
        <authorList>
            <person name="Hovde B."/>
        </authorList>
    </citation>
    <scope>NUCLEOTIDE SEQUENCE [LARGE SCALE GENOMIC DNA]</scope>
    <source>
        <strain evidence="12 13">CCMP1776</strain>
    </source>
</reference>
<feature type="chain" id="PRO_5020031524" description="PUA domain-containing protein" evidence="10">
    <location>
        <begin position="28"/>
        <end position="511"/>
    </location>
</feature>
<comment type="caution">
    <text evidence="12">The sequence shown here is derived from an EMBL/GenBank/DDBJ whole genome shotgun (WGS) entry which is preliminary data.</text>
</comment>
<dbReference type="GO" id="GO:0003723">
    <property type="term" value="F:RNA binding"/>
    <property type="evidence" value="ECO:0007669"/>
    <property type="project" value="UniProtKB-KW"/>
</dbReference>
<evidence type="ECO:0000256" key="5">
    <source>
        <dbReference type="ARBA" id="ARBA00022679"/>
    </source>
</evidence>
<proteinExistence type="inferred from homology"/>
<keyword evidence="10" id="KW-0732">Signal</keyword>
<evidence type="ECO:0000256" key="2">
    <source>
        <dbReference type="ARBA" id="ARBA00022490"/>
    </source>
</evidence>
<dbReference type="Pfam" id="PF10672">
    <property type="entry name" value="Methyltrans_SAM"/>
    <property type="match status" value="1"/>
</dbReference>
<feature type="domain" description="PUA" evidence="11">
    <location>
        <begin position="99"/>
        <end position="181"/>
    </location>
</feature>
<dbReference type="InterPro" id="IPR015947">
    <property type="entry name" value="PUA-like_sf"/>
</dbReference>
<dbReference type="Gene3D" id="2.30.130.10">
    <property type="entry name" value="PUA domain"/>
    <property type="match status" value="1"/>
</dbReference>
<dbReference type="InterPro" id="IPR036974">
    <property type="entry name" value="PUA_sf"/>
</dbReference>
<dbReference type="GO" id="GO:0006364">
    <property type="term" value="P:rRNA processing"/>
    <property type="evidence" value="ECO:0007669"/>
    <property type="project" value="UniProtKB-KW"/>
</dbReference>
<dbReference type="Proteomes" id="UP000355283">
    <property type="component" value="Unassembled WGS sequence"/>
</dbReference>
<dbReference type="CDD" id="cd11572">
    <property type="entry name" value="RlmI_M_like"/>
    <property type="match status" value="1"/>
</dbReference>
<organism evidence="12 13">
    <name type="scientific">Nannochloropsis salina CCMP1776</name>
    <dbReference type="NCBI Taxonomy" id="1027361"/>
    <lineage>
        <taxon>Eukaryota</taxon>
        <taxon>Sar</taxon>
        <taxon>Stramenopiles</taxon>
        <taxon>Ochrophyta</taxon>
        <taxon>Eustigmatophyceae</taxon>
        <taxon>Eustigmatales</taxon>
        <taxon>Monodopsidaceae</taxon>
        <taxon>Microchloropsis</taxon>
        <taxon>Microchloropsis salina</taxon>
    </lineage>
</organism>
<evidence type="ECO:0000256" key="8">
    <source>
        <dbReference type="ARBA" id="ARBA00038091"/>
    </source>
</evidence>
<dbReference type="GO" id="GO:0008168">
    <property type="term" value="F:methyltransferase activity"/>
    <property type="evidence" value="ECO:0007669"/>
    <property type="project" value="UniProtKB-KW"/>
</dbReference>
<dbReference type="CDD" id="cd02440">
    <property type="entry name" value="AdoMet_MTases"/>
    <property type="match status" value="1"/>
</dbReference>
<dbReference type="EMBL" id="SDOX01000128">
    <property type="protein sequence ID" value="TFJ81429.1"/>
    <property type="molecule type" value="Genomic_DNA"/>
</dbReference>
<sequence>MRRSLFVSALGLTTSISLLLATRRAAAFALPAIPLFHSSRGWTSVIPVRDQSATARAYKSSRKGGQYSVREDQEDRTSTRPRARETEVEPAARIQRDYPHVVLRAGKARLFLEGNPLVYGEAVHEVVGHVADGDFVEVVDHRGNLIGKGCYNSQSMYRVRLLWHAREKGEALYASSLEDIVARRVSTAWTTRQALGLPNAETTCFRLVNGEGDKLSGLAADVFDKVCVVSSSSLWCERHKDFIIQGLEASLGPAGISTVWRRSEARLKQDGFVDPEEALRPAIDVKAEARKEGAYVWAKEAGLKYKVYPELGQKTGFYCDQRQNRQMIQSLSRGKRVLDLFCYTGGFALNAARGGAREAIGVDSSALAIETAMENARANDLEGHVTFCKSDVLVYARDLGKTGEKAFDIVIADPPKLAPTRRDLPRALHKYLKINRAVFRMVASGGLVLTHTCSAALTQDPEEFRKMVTQAAHDVGRSITILQVSHAAPCHVQSPVYGESNYLTAMLVAVF</sequence>
<evidence type="ECO:0000256" key="3">
    <source>
        <dbReference type="ARBA" id="ARBA00022552"/>
    </source>
</evidence>
<feature type="signal peptide" evidence="10">
    <location>
        <begin position="1"/>
        <end position="27"/>
    </location>
</feature>
<keyword evidence="7" id="KW-0694">RNA-binding</keyword>
<keyword evidence="6" id="KW-0949">S-adenosyl-L-methionine</keyword>
<dbReference type="InterPro" id="IPR041532">
    <property type="entry name" value="RlmI-like_PUA"/>
</dbReference>
<evidence type="ECO:0000256" key="9">
    <source>
        <dbReference type="SAM" id="MobiDB-lite"/>
    </source>
</evidence>
<dbReference type="PANTHER" id="PTHR42873:SF1">
    <property type="entry name" value="S-ADENOSYLMETHIONINE-DEPENDENT METHYLTRANSFERASE DOMAIN-CONTAINING PROTEIN"/>
    <property type="match status" value="1"/>
</dbReference>
<comment type="similarity">
    <text evidence="8">Belongs to the methyltransferase superfamily. RlmI family.</text>
</comment>
<dbReference type="Gene3D" id="3.40.50.150">
    <property type="entry name" value="Vaccinia Virus protein VP39"/>
    <property type="match status" value="1"/>
</dbReference>
<keyword evidence="2" id="KW-0963">Cytoplasm</keyword>
<evidence type="ECO:0000256" key="4">
    <source>
        <dbReference type="ARBA" id="ARBA00022603"/>
    </source>
</evidence>
<name>A0A4D9CY43_9STRA</name>
<dbReference type="PROSITE" id="PS50890">
    <property type="entry name" value="PUA"/>
    <property type="match status" value="1"/>
</dbReference>
<dbReference type="InterPro" id="IPR029063">
    <property type="entry name" value="SAM-dependent_MTases_sf"/>
</dbReference>
<dbReference type="Gene3D" id="3.30.750.80">
    <property type="entry name" value="RNA methyltransferase domain (HRMD) like"/>
    <property type="match status" value="1"/>
</dbReference>
<evidence type="ECO:0000256" key="10">
    <source>
        <dbReference type="SAM" id="SignalP"/>
    </source>
</evidence>
<dbReference type="InterPro" id="IPR002478">
    <property type="entry name" value="PUA"/>
</dbReference>
<dbReference type="OrthoDB" id="269872at2759"/>
<dbReference type="PANTHER" id="PTHR42873">
    <property type="entry name" value="RIBOSOMAL RNA LARGE SUBUNIT METHYLTRANSFERASE"/>
    <property type="match status" value="1"/>
</dbReference>
<dbReference type="SUPFAM" id="SSF53335">
    <property type="entry name" value="S-adenosyl-L-methionine-dependent methyltransferases"/>
    <property type="match status" value="1"/>
</dbReference>
<evidence type="ECO:0000256" key="1">
    <source>
        <dbReference type="ARBA" id="ARBA00004496"/>
    </source>
</evidence>